<organism evidence="1 3">
    <name type="scientific">Didymodactylos carnosus</name>
    <dbReference type="NCBI Taxonomy" id="1234261"/>
    <lineage>
        <taxon>Eukaryota</taxon>
        <taxon>Metazoa</taxon>
        <taxon>Spiralia</taxon>
        <taxon>Gnathifera</taxon>
        <taxon>Rotifera</taxon>
        <taxon>Eurotatoria</taxon>
        <taxon>Bdelloidea</taxon>
        <taxon>Philodinida</taxon>
        <taxon>Philodinidae</taxon>
        <taxon>Didymodactylos</taxon>
    </lineage>
</organism>
<evidence type="ECO:0000313" key="3">
    <source>
        <dbReference type="Proteomes" id="UP000663829"/>
    </source>
</evidence>
<dbReference type="EMBL" id="CAJNOQ010002786">
    <property type="protein sequence ID" value="CAF0978411.1"/>
    <property type="molecule type" value="Genomic_DNA"/>
</dbReference>
<sequence length="66" mass="7663">MTTLVILDKGSVDHAINWSKVKTKLTLIDELKRAVKKIRAEVVVQSVEDFSKRMYRVLQNDGDYLR</sequence>
<dbReference type="EMBL" id="CAJOBC010002786">
    <property type="protein sequence ID" value="CAF3751183.1"/>
    <property type="molecule type" value="Genomic_DNA"/>
</dbReference>
<keyword evidence="3" id="KW-1185">Reference proteome</keyword>
<evidence type="ECO:0000313" key="1">
    <source>
        <dbReference type="EMBL" id="CAF0978411.1"/>
    </source>
</evidence>
<accession>A0A814F9R2</accession>
<dbReference type="AlphaFoldDB" id="A0A814F9R2"/>
<gene>
    <name evidence="1" type="ORF">GPM918_LOCUS12618</name>
    <name evidence="2" type="ORF">SRO942_LOCUS12618</name>
</gene>
<evidence type="ECO:0000313" key="2">
    <source>
        <dbReference type="EMBL" id="CAF3751183.1"/>
    </source>
</evidence>
<dbReference type="OrthoDB" id="10449190at2759"/>
<reference evidence="1" key="1">
    <citation type="submission" date="2021-02" db="EMBL/GenBank/DDBJ databases">
        <authorList>
            <person name="Nowell W R."/>
        </authorList>
    </citation>
    <scope>NUCLEOTIDE SEQUENCE</scope>
</reference>
<name>A0A814F9R2_9BILA</name>
<dbReference type="Proteomes" id="UP000663829">
    <property type="component" value="Unassembled WGS sequence"/>
</dbReference>
<dbReference type="Proteomes" id="UP000681722">
    <property type="component" value="Unassembled WGS sequence"/>
</dbReference>
<proteinExistence type="predicted"/>
<protein>
    <submittedName>
        <fullName evidence="1">Uncharacterized protein</fullName>
    </submittedName>
</protein>
<comment type="caution">
    <text evidence="1">The sequence shown here is derived from an EMBL/GenBank/DDBJ whole genome shotgun (WGS) entry which is preliminary data.</text>
</comment>